<name>A0A4R5L294_9BURK</name>
<dbReference type="RefSeq" id="WP_133189902.1">
    <property type="nucleotide sequence ID" value="NZ_SMOD01000056.1"/>
</dbReference>
<feature type="transmembrane region" description="Helical" evidence="1">
    <location>
        <begin position="141"/>
        <end position="161"/>
    </location>
</feature>
<feature type="transmembrane region" description="Helical" evidence="1">
    <location>
        <begin position="76"/>
        <end position="99"/>
    </location>
</feature>
<comment type="caution">
    <text evidence="2">The sequence shown here is derived from an EMBL/GenBank/DDBJ whole genome shotgun (WGS) entry which is preliminary data.</text>
</comment>
<accession>A0A4R5L294</accession>
<keyword evidence="1" id="KW-0472">Membrane</keyword>
<feature type="transmembrane region" description="Helical" evidence="1">
    <location>
        <begin position="168"/>
        <end position="200"/>
    </location>
</feature>
<gene>
    <name evidence="2" type="ORF">E1N52_38770</name>
</gene>
<keyword evidence="1" id="KW-0812">Transmembrane</keyword>
<dbReference type="EMBL" id="SMOD01000056">
    <property type="protein sequence ID" value="TDG02666.1"/>
    <property type="molecule type" value="Genomic_DNA"/>
</dbReference>
<feature type="transmembrane region" description="Helical" evidence="1">
    <location>
        <begin position="206"/>
        <end position="225"/>
    </location>
</feature>
<evidence type="ECO:0008006" key="4">
    <source>
        <dbReference type="Google" id="ProtNLM"/>
    </source>
</evidence>
<organism evidence="2 3">
    <name type="scientific">Paraburkholderia guartelaensis</name>
    <dbReference type="NCBI Taxonomy" id="2546446"/>
    <lineage>
        <taxon>Bacteria</taxon>
        <taxon>Pseudomonadati</taxon>
        <taxon>Pseudomonadota</taxon>
        <taxon>Betaproteobacteria</taxon>
        <taxon>Burkholderiales</taxon>
        <taxon>Burkholderiaceae</taxon>
        <taxon>Paraburkholderia</taxon>
    </lineage>
</organism>
<keyword evidence="1" id="KW-1133">Transmembrane helix</keyword>
<evidence type="ECO:0000313" key="3">
    <source>
        <dbReference type="Proteomes" id="UP000295606"/>
    </source>
</evidence>
<sequence length="543" mass="59888">MKVLSRGLFLLGLAVALVTTAGVVLNYSPVPYWDQWIGNVDWYMKANQSWWPAFWSLHNEHRLLFSRLIFYPDMRWFGGVNVLSFISNVVMCGLMALSLWRAAIFRSGMTAEAKLATAGIILAFCFSWMQRDNFTWAFQNQWFAVGMFAILAFHALALSAAGGYSKRWFAAGIFAALTSAFSMANGSLAWPVFILLMAYYRFPLRYFAVAIVVALMEVFFYFHHADGAMGTLQHGTPGWVLRHDPVGLVRYAVAYLGSPIYHPFHRFKLATLAGLLVVVGTATGFVCACKNRDMKVMPLLATAIFMCITALATGIGRLTLGLESVFEPRYATNGLLAWASILLFWAVNLKRETMRPLVYGGIGVGLLSVLVVQPAAFTGNPDVLYGRLVAGQAMRDDIFDRQYMQALWFAGPNGDAIKPIVLQAQKESISILRPNATGYDTPPDHIDSTKTCPGAYDSTKPTETPGWQRAEGWTYADHGRARTVAITDASGKTVGSGVVGGYRPDAAAAVGTRNKRLGWVAFYRDTPNIHVFAKTGTGYCMIR</sequence>
<feature type="transmembrane region" description="Helical" evidence="1">
    <location>
        <begin position="356"/>
        <end position="377"/>
    </location>
</feature>
<protein>
    <recommendedName>
        <fullName evidence="4">Glycosyltransferase RgtA/B/C/D-like domain-containing protein</fullName>
    </recommendedName>
</protein>
<evidence type="ECO:0000256" key="1">
    <source>
        <dbReference type="SAM" id="Phobius"/>
    </source>
</evidence>
<reference evidence="2 3" key="1">
    <citation type="submission" date="2019-03" db="EMBL/GenBank/DDBJ databases">
        <title>Paraburkholderia sp. isolated from native Mimosa gymnas in Guartela State Park, Brazil.</title>
        <authorList>
            <person name="Paulitsch F."/>
            <person name="Hungria M."/>
            <person name="Delamuta J.R.M."/>
            <person name="Ribeiro R.A."/>
            <person name="Dall'Agnol R."/>
            <person name="Silva J.S.B."/>
        </authorList>
    </citation>
    <scope>NUCLEOTIDE SEQUENCE [LARGE SCALE GENOMIC DNA]</scope>
    <source>
        <strain evidence="2 3">CNPSo 3008</strain>
    </source>
</reference>
<proteinExistence type="predicted"/>
<feature type="transmembrane region" description="Helical" evidence="1">
    <location>
        <begin position="270"/>
        <end position="289"/>
    </location>
</feature>
<feature type="transmembrane region" description="Helical" evidence="1">
    <location>
        <begin position="296"/>
        <end position="318"/>
    </location>
</feature>
<dbReference type="Proteomes" id="UP000295606">
    <property type="component" value="Unassembled WGS sequence"/>
</dbReference>
<dbReference type="AlphaFoldDB" id="A0A4R5L294"/>
<evidence type="ECO:0000313" key="2">
    <source>
        <dbReference type="EMBL" id="TDG02666.1"/>
    </source>
</evidence>
<feature type="transmembrane region" description="Helical" evidence="1">
    <location>
        <begin position="330"/>
        <end position="349"/>
    </location>
</feature>
<dbReference type="OrthoDB" id="8625549at2"/>